<organism evidence="2 3">
    <name type="scientific">Streptosporangium algeriense</name>
    <dbReference type="NCBI Taxonomy" id="1682748"/>
    <lineage>
        <taxon>Bacteria</taxon>
        <taxon>Bacillati</taxon>
        <taxon>Actinomycetota</taxon>
        <taxon>Actinomycetes</taxon>
        <taxon>Streptosporangiales</taxon>
        <taxon>Streptosporangiaceae</taxon>
        <taxon>Streptosporangium</taxon>
    </lineage>
</organism>
<keyword evidence="1" id="KW-1133">Transmembrane helix</keyword>
<feature type="transmembrane region" description="Helical" evidence="1">
    <location>
        <begin position="12"/>
        <end position="34"/>
    </location>
</feature>
<accession>A0ABW3DTH8</accession>
<dbReference type="EMBL" id="JBHTHX010000831">
    <property type="protein sequence ID" value="MFD0887160.1"/>
    <property type="molecule type" value="Genomic_DNA"/>
</dbReference>
<keyword evidence="1" id="KW-0812">Transmembrane</keyword>
<name>A0ABW3DTH8_9ACTN</name>
<evidence type="ECO:0000256" key="1">
    <source>
        <dbReference type="SAM" id="Phobius"/>
    </source>
</evidence>
<protein>
    <recommendedName>
        <fullName evidence="4">ABC transporter permease</fullName>
    </recommendedName>
</protein>
<dbReference type="Proteomes" id="UP001597024">
    <property type="component" value="Unassembled WGS sequence"/>
</dbReference>
<comment type="caution">
    <text evidence="2">The sequence shown here is derived from an EMBL/GenBank/DDBJ whole genome shotgun (WGS) entry which is preliminary data.</text>
</comment>
<evidence type="ECO:0008006" key="4">
    <source>
        <dbReference type="Google" id="ProtNLM"/>
    </source>
</evidence>
<dbReference type="PANTHER" id="PTHR32196">
    <property type="entry name" value="ABC TRANSPORTER PERMEASE PROTEIN YPHD-RELATED-RELATED"/>
    <property type="match status" value="1"/>
</dbReference>
<evidence type="ECO:0000313" key="3">
    <source>
        <dbReference type="Proteomes" id="UP001597024"/>
    </source>
</evidence>
<evidence type="ECO:0000313" key="2">
    <source>
        <dbReference type="EMBL" id="MFD0887160.1"/>
    </source>
</evidence>
<keyword evidence="3" id="KW-1185">Reference proteome</keyword>
<proteinExistence type="predicted"/>
<feature type="non-terminal residue" evidence="2">
    <location>
        <position position="1"/>
    </location>
</feature>
<keyword evidence="1" id="KW-0472">Membrane</keyword>
<feature type="transmembrane region" description="Helical" evidence="1">
    <location>
        <begin position="40"/>
        <end position="59"/>
    </location>
</feature>
<reference evidence="3" key="1">
    <citation type="journal article" date="2019" name="Int. J. Syst. Evol. Microbiol.">
        <title>The Global Catalogue of Microorganisms (GCM) 10K type strain sequencing project: providing services to taxonomists for standard genome sequencing and annotation.</title>
        <authorList>
            <consortium name="The Broad Institute Genomics Platform"/>
            <consortium name="The Broad Institute Genome Sequencing Center for Infectious Disease"/>
            <person name="Wu L."/>
            <person name="Ma J."/>
        </authorList>
    </citation>
    <scope>NUCLEOTIDE SEQUENCE [LARGE SCALE GENOMIC DNA]</scope>
    <source>
        <strain evidence="3">CCUG 62974</strain>
    </source>
</reference>
<sequence length="72" mass="7523">VIGGTPLRGGTATVVGAIFGAILLAVVGSGLQYFNIPVNWSSFATGAVILLAVSLDSLLRRRRRRKDEALGL</sequence>
<gene>
    <name evidence="2" type="ORF">ACFQ08_21660</name>
</gene>